<reference evidence="1 2" key="1">
    <citation type="journal article" date="2012" name="J. Bacteriol.">
        <title>Genome Sequence of Fibrella aestuarina BUZ 2T, a Filamentous Marine Bacterium.</title>
        <authorList>
            <person name="Filippini M."/>
            <person name="Qi W."/>
            <person name="Blom J."/>
            <person name="Goesmann A."/>
            <person name="Smits T.H."/>
            <person name="Bagheri H.C."/>
        </authorList>
    </citation>
    <scope>NUCLEOTIDE SEQUENCE [LARGE SCALE GENOMIC DNA]</scope>
    <source>
        <strain evidence="2">BUZ 2T</strain>
    </source>
</reference>
<dbReference type="Proteomes" id="UP000011058">
    <property type="component" value="Chromosome"/>
</dbReference>
<evidence type="ECO:0000313" key="1">
    <source>
        <dbReference type="EMBL" id="CCG98184.1"/>
    </source>
</evidence>
<gene>
    <name evidence="1" type="ORF">FAES_0170</name>
</gene>
<dbReference type="AlphaFoldDB" id="I0K231"/>
<organism evidence="1 2">
    <name type="scientific">Fibrella aestuarina BUZ 2</name>
    <dbReference type="NCBI Taxonomy" id="1166018"/>
    <lineage>
        <taxon>Bacteria</taxon>
        <taxon>Pseudomonadati</taxon>
        <taxon>Bacteroidota</taxon>
        <taxon>Cytophagia</taxon>
        <taxon>Cytophagales</taxon>
        <taxon>Spirosomataceae</taxon>
        <taxon>Fibrella</taxon>
    </lineage>
</organism>
<dbReference type="HOGENOM" id="CLU_3403638_0_0_10"/>
<proteinExistence type="predicted"/>
<accession>I0K231</accession>
<dbReference type="KEGG" id="fae:FAES_0170"/>
<sequence length="30" mass="3292">MPKTKTAVSGRFKGYSGTLPVRKWTAAVRP</sequence>
<dbReference type="EMBL" id="HE796683">
    <property type="protein sequence ID" value="CCG98184.1"/>
    <property type="molecule type" value="Genomic_DNA"/>
</dbReference>
<keyword evidence="2" id="KW-1185">Reference proteome</keyword>
<evidence type="ECO:0000313" key="2">
    <source>
        <dbReference type="Proteomes" id="UP000011058"/>
    </source>
</evidence>
<dbReference type="STRING" id="1166018.FAES_0170"/>
<protein>
    <submittedName>
        <fullName evidence="1">Uncharacterized protein</fullName>
    </submittedName>
</protein>
<name>I0K231_9BACT</name>